<name>A0A1H7LPK8_9SPHI</name>
<dbReference type="Pfam" id="PF08327">
    <property type="entry name" value="AHSA1"/>
    <property type="match status" value="1"/>
</dbReference>
<keyword evidence="4" id="KW-1185">Reference proteome</keyword>
<dbReference type="EMBL" id="FNZR01000003">
    <property type="protein sequence ID" value="SEL00425.1"/>
    <property type="molecule type" value="Genomic_DNA"/>
</dbReference>
<dbReference type="AlphaFoldDB" id="A0A1H7LPK8"/>
<feature type="domain" description="Activator of Hsp90 ATPase homologue 1/2-like C-terminal" evidence="2">
    <location>
        <begin position="13"/>
        <end position="118"/>
    </location>
</feature>
<evidence type="ECO:0000259" key="2">
    <source>
        <dbReference type="Pfam" id="PF08327"/>
    </source>
</evidence>
<dbReference type="STRING" id="332977.SAMN05421740_103217"/>
<dbReference type="Gene3D" id="3.30.530.20">
    <property type="match status" value="1"/>
</dbReference>
<dbReference type="InterPro" id="IPR023393">
    <property type="entry name" value="START-like_dom_sf"/>
</dbReference>
<dbReference type="RefSeq" id="WP_090604674.1">
    <property type="nucleotide sequence ID" value="NZ_FNZR01000003.1"/>
</dbReference>
<evidence type="ECO:0000256" key="1">
    <source>
        <dbReference type="ARBA" id="ARBA00006817"/>
    </source>
</evidence>
<accession>A0A1H7LPK8</accession>
<dbReference type="Proteomes" id="UP000198916">
    <property type="component" value="Unassembled WGS sequence"/>
</dbReference>
<evidence type="ECO:0000313" key="3">
    <source>
        <dbReference type="EMBL" id="SEL00425.1"/>
    </source>
</evidence>
<dbReference type="OrthoDB" id="384974at2"/>
<organism evidence="3 4">
    <name type="scientific">Parapedobacter koreensis</name>
    <dbReference type="NCBI Taxonomy" id="332977"/>
    <lineage>
        <taxon>Bacteria</taxon>
        <taxon>Pseudomonadati</taxon>
        <taxon>Bacteroidota</taxon>
        <taxon>Sphingobacteriia</taxon>
        <taxon>Sphingobacteriales</taxon>
        <taxon>Sphingobacteriaceae</taxon>
        <taxon>Parapedobacter</taxon>
    </lineage>
</organism>
<gene>
    <name evidence="3" type="ORF">SAMN05421740_103217</name>
</gene>
<reference evidence="4" key="1">
    <citation type="submission" date="2016-10" db="EMBL/GenBank/DDBJ databases">
        <authorList>
            <person name="Varghese N."/>
            <person name="Submissions S."/>
        </authorList>
    </citation>
    <scope>NUCLEOTIDE SEQUENCE [LARGE SCALE GENOMIC DNA]</scope>
    <source>
        <strain evidence="4">Jip14</strain>
    </source>
</reference>
<protein>
    <submittedName>
        <fullName evidence="3">Activator of Hsp90 ATPase homolog 1-like protein</fullName>
    </submittedName>
</protein>
<proteinExistence type="inferred from homology"/>
<evidence type="ECO:0000313" key="4">
    <source>
        <dbReference type="Proteomes" id="UP000198916"/>
    </source>
</evidence>
<dbReference type="CDD" id="cd07814">
    <property type="entry name" value="SRPBCC_CalC_Aha1-like"/>
    <property type="match status" value="1"/>
</dbReference>
<dbReference type="SUPFAM" id="SSF55961">
    <property type="entry name" value="Bet v1-like"/>
    <property type="match status" value="1"/>
</dbReference>
<sequence>MQTLTIDQQLKINAPAEKVWRVLWDNDTYKKWADAYMPGSHYTGDLKQEGRIKFLDPGNNGMESEVVSLTENREITFHHLHELQGGKEGQSLGNMQEKYTLSEHNGVTTLTLTSDMPEEYFNDMDAATKKALQIIKDLAEE</sequence>
<dbReference type="InterPro" id="IPR013538">
    <property type="entry name" value="ASHA1/2-like_C"/>
</dbReference>
<comment type="similarity">
    <text evidence="1">Belongs to the AHA1 family.</text>
</comment>